<keyword evidence="5 7" id="KW-1133">Transmembrane helix</keyword>
<dbReference type="Proteomes" id="UP000653099">
    <property type="component" value="Unassembled WGS sequence"/>
</dbReference>
<dbReference type="Gene3D" id="1.10.3720.10">
    <property type="entry name" value="MetI-like"/>
    <property type="match status" value="1"/>
</dbReference>
<feature type="transmembrane region" description="Helical" evidence="7">
    <location>
        <begin position="106"/>
        <end position="127"/>
    </location>
</feature>
<feature type="transmembrane region" description="Helical" evidence="7">
    <location>
        <begin position="287"/>
        <end position="306"/>
    </location>
</feature>
<reference evidence="9" key="2">
    <citation type="submission" date="2020-09" db="EMBL/GenBank/DDBJ databases">
        <authorList>
            <person name="Sun Q."/>
            <person name="Ohkuma M."/>
        </authorList>
    </citation>
    <scope>NUCLEOTIDE SEQUENCE</scope>
    <source>
        <strain evidence="9">JCM 14359</strain>
    </source>
</reference>
<feature type="transmembrane region" description="Helical" evidence="7">
    <location>
        <begin position="180"/>
        <end position="203"/>
    </location>
</feature>
<dbReference type="EMBL" id="BMOC01000030">
    <property type="protein sequence ID" value="GGJ16953.1"/>
    <property type="molecule type" value="Genomic_DNA"/>
</dbReference>
<dbReference type="GO" id="GO:0005886">
    <property type="term" value="C:plasma membrane"/>
    <property type="evidence" value="ECO:0007669"/>
    <property type="project" value="UniProtKB-SubCell"/>
</dbReference>
<feature type="transmembrane region" description="Helical" evidence="7">
    <location>
        <begin position="261"/>
        <end position="280"/>
    </location>
</feature>
<keyword evidence="3" id="KW-1003">Cell membrane</keyword>
<keyword evidence="10" id="KW-1185">Reference proteome</keyword>
<dbReference type="InterPro" id="IPR000515">
    <property type="entry name" value="MetI-like"/>
</dbReference>
<evidence type="ECO:0000256" key="5">
    <source>
        <dbReference type="ARBA" id="ARBA00022989"/>
    </source>
</evidence>
<evidence type="ECO:0000259" key="8">
    <source>
        <dbReference type="PROSITE" id="PS50928"/>
    </source>
</evidence>
<evidence type="ECO:0000256" key="6">
    <source>
        <dbReference type="ARBA" id="ARBA00023136"/>
    </source>
</evidence>
<keyword evidence="4 7" id="KW-0812">Transmembrane</keyword>
<feature type="transmembrane region" description="Helical" evidence="7">
    <location>
        <begin position="237"/>
        <end position="255"/>
    </location>
</feature>
<evidence type="ECO:0000313" key="10">
    <source>
        <dbReference type="Proteomes" id="UP000653099"/>
    </source>
</evidence>
<name>A0A830EE79_9EURY</name>
<feature type="transmembrane region" description="Helical" evidence="7">
    <location>
        <begin position="139"/>
        <end position="160"/>
    </location>
</feature>
<dbReference type="PANTHER" id="PTHR43163:SF3">
    <property type="entry name" value="PEPTIDE ABC TRANSPORTER PERMEASE PROTEIN"/>
    <property type="match status" value="1"/>
</dbReference>
<dbReference type="RefSeq" id="WP_229663858.1">
    <property type="nucleotide sequence ID" value="NZ_BMOC01000030.1"/>
</dbReference>
<accession>A0A830EE79</accession>
<keyword evidence="2 7" id="KW-0813">Transport</keyword>
<protein>
    <submittedName>
        <fullName evidence="9">ABC transporter</fullName>
    </submittedName>
</protein>
<evidence type="ECO:0000313" key="9">
    <source>
        <dbReference type="EMBL" id="GGJ16953.1"/>
    </source>
</evidence>
<comment type="caution">
    <text evidence="9">The sequence shown here is derived from an EMBL/GenBank/DDBJ whole genome shotgun (WGS) entry which is preliminary data.</text>
</comment>
<dbReference type="SUPFAM" id="SSF161098">
    <property type="entry name" value="MetI-like"/>
    <property type="match status" value="1"/>
</dbReference>
<dbReference type="PANTHER" id="PTHR43163">
    <property type="entry name" value="DIPEPTIDE TRANSPORT SYSTEM PERMEASE PROTEIN DPPB-RELATED"/>
    <property type="match status" value="1"/>
</dbReference>
<comment type="similarity">
    <text evidence="7">Belongs to the binding-protein-dependent transport system permease family.</text>
</comment>
<dbReference type="PROSITE" id="PS50928">
    <property type="entry name" value="ABC_TM1"/>
    <property type="match status" value="1"/>
</dbReference>
<evidence type="ECO:0000256" key="3">
    <source>
        <dbReference type="ARBA" id="ARBA00022475"/>
    </source>
</evidence>
<keyword evidence="6 7" id="KW-0472">Membrane</keyword>
<reference evidence="9" key="1">
    <citation type="journal article" date="2014" name="Int. J. Syst. Evol. Microbiol.">
        <title>Complete genome sequence of Corynebacterium casei LMG S-19264T (=DSM 44701T), isolated from a smear-ripened cheese.</title>
        <authorList>
            <consortium name="US DOE Joint Genome Institute (JGI-PGF)"/>
            <person name="Walter F."/>
            <person name="Albersmeier A."/>
            <person name="Kalinowski J."/>
            <person name="Ruckert C."/>
        </authorList>
    </citation>
    <scope>NUCLEOTIDE SEQUENCE</scope>
    <source>
        <strain evidence="9">JCM 14359</strain>
    </source>
</reference>
<evidence type="ECO:0000256" key="2">
    <source>
        <dbReference type="ARBA" id="ARBA00022448"/>
    </source>
</evidence>
<dbReference type="AlphaFoldDB" id="A0A830EE79"/>
<proteinExistence type="inferred from homology"/>
<sequence length="323" mass="35347">MKITDFHLYLLKRLSYLVLTMFLVSAIVFASTIILPGNAAVLILGRSADENSVAALEKKLGLDQPWYEQYFDWVGGLFTGDAGTSLVRQEPVIDIVVPRLFTSLQLAVFTLLVVMVIGISAGVLSALKRDTIVDRIISGVAYVGVSLPEFVTGTLLILLLAGPVFNVFPASGFVPLSEGIVPYLSHMILPVATLTLLITAYVLRQTRTEIIEVLQSDYVRTARLKGVSRRRVLYKHVLRNGLLPTITVLALNFGWMMGSLVVVEEIFAISGLGRLVVFAIQNRDLPLLQFVVLVIAGAYAFANLGADLLYGYLDPRISYGGEE</sequence>
<gene>
    <name evidence="9" type="ORF">GCM10008995_28560</name>
</gene>
<comment type="subcellular location">
    <subcellularLocation>
        <location evidence="1 7">Cell membrane</location>
        <topology evidence="1 7">Multi-pass membrane protein</topology>
    </subcellularLocation>
</comment>
<dbReference type="Pfam" id="PF00528">
    <property type="entry name" value="BPD_transp_1"/>
    <property type="match status" value="1"/>
</dbReference>
<dbReference type="InterPro" id="IPR035906">
    <property type="entry name" value="MetI-like_sf"/>
</dbReference>
<dbReference type="GO" id="GO:0055085">
    <property type="term" value="P:transmembrane transport"/>
    <property type="evidence" value="ECO:0007669"/>
    <property type="project" value="InterPro"/>
</dbReference>
<dbReference type="InterPro" id="IPR045621">
    <property type="entry name" value="BPD_transp_1_N"/>
</dbReference>
<organism evidence="9 10">
    <name type="scientific">Halobellus salinus</name>
    <dbReference type="NCBI Taxonomy" id="931585"/>
    <lineage>
        <taxon>Archaea</taxon>
        <taxon>Methanobacteriati</taxon>
        <taxon>Methanobacteriota</taxon>
        <taxon>Stenosarchaea group</taxon>
        <taxon>Halobacteria</taxon>
        <taxon>Halobacteriales</taxon>
        <taxon>Haloferacaceae</taxon>
        <taxon>Halobellus</taxon>
    </lineage>
</organism>
<feature type="transmembrane region" description="Helical" evidence="7">
    <location>
        <begin position="14"/>
        <end position="35"/>
    </location>
</feature>
<evidence type="ECO:0000256" key="7">
    <source>
        <dbReference type="RuleBase" id="RU363032"/>
    </source>
</evidence>
<evidence type="ECO:0000256" key="4">
    <source>
        <dbReference type="ARBA" id="ARBA00022692"/>
    </source>
</evidence>
<evidence type="ECO:0000256" key="1">
    <source>
        <dbReference type="ARBA" id="ARBA00004651"/>
    </source>
</evidence>
<dbReference type="CDD" id="cd06261">
    <property type="entry name" value="TM_PBP2"/>
    <property type="match status" value="1"/>
</dbReference>
<feature type="domain" description="ABC transmembrane type-1" evidence="8">
    <location>
        <begin position="100"/>
        <end position="310"/>
    </location>
</feature>
<dbReference type="Pfam" id="PF19300">
    <property type="entry name" value="BPD_transp_1_N"/>
    <property type="match status" value="1"/>
</dbReference>